<evidence type="ECO:0000256" key="1">
    <source>
        <dbReference type="SAM" id="MobiDB-lite"/>
    </source>
</evidence>
<feature type="region of interest" description="Disordered" evidence="1">
    <location>
        <begin position="246"/>
        <end position="269"/>
    </location>
</feature>
<dbReference type="InterPro" id="IPR036047">
    <property type="entry name" value="F-box-like_dom_sf"/>
</dbReference>
<name>A0AAJ0GHR8_9PEZI</name>
<dbReference type="Proteomes" id="UP001271007">
    <property type="component" value="Unassembled WGS sequence"/>
</dbReference>
<keyword evidence="3" id="KW-1185">Reference proteome</keyword>
<comment type="caution">
    <text evidence="2">The sequence shown here is derived from an EMBL/GenBank/DDBJ whole genome shotgun (WGS) entry which is preliminary data.</text>
</comment>
<protein>
    <recommendedName>
        <fullName evidence="4">F-box domain-containing protein</fullName>
    </recommendedName>
</protein>
<evidence type="ECO:0000313" key="2">
    <source>
        <dbReference type="EMBL" id="KAK3057821.1"/>
    </source>
</evidence>
<sequence length="269" mass="30877">MTAAAAAAATAVLNTYELLENILMFVPEKPLLRIMRTAKRWYDIGRESPGLQKLFARPPVDKTQPWILEDLDFDEYAEDATALLYEGGFAFPEFEPHCGGRIFSQDTQRNNNFDWKRTEITLDNDDKKKFKDAGVLKRYVTTPPAQAMTACLETERHNSSTNRIYFTIYGLGGLTIEDLFEVAKRVAISSCDHNSHKSWLKSSIYAELTYWFDEVKVVPGMAQWYRDDVEHKKASTYVEGLYPSLAQVPYESEREESDDESSEYESEDD</sequence>
<feature type="compositionally biased region" description="Acidic residues" evidence="1">
    <location>
        <begin position="253"/>
        <end position="269"/>
    </location>
</feature>
<reference evidence="2" key="1">
    <citation type="submission" date="2023-04" db="EMBL/GenBank/DDBJ databases">
        <title>Black Yeasts Isolated from many extreme environments.</title>
        <authorList>
            <person name="Coleine C."/>
            <person name="Stajich J.E."/>
            <person name="Selbmann L."/>
        </authorList>
    </citation>
    <scope>NUCLEOTIDE SEQUENCE</scope>
    <source>
        <strain evidence="2">CCFEE 5312</strain>
    </source>
</reference>
<gene>
    <name evidence="2" type="ORF">LTR09_000896</name>
</gene>
<evidence type="ECO:0000313" key="3">
    <source>
        <dbReference type="Proteomes" id="UP001271007"/>
    </source>
</evidence>
<dbReference type="AlphaFoldDB" id="A0AAJ0GHR8"/>
<dbReference type="CDD" id="cd09917">
    <property type="entry name" value="F-box_SF"/>
    <property type="match status" value="1"/>
</dbReference>
<proteinExistence type="predicted"/>
<accession>A0AAJ0GHR8</accession>
<dbReference type="EMBL" id="JAWDJX010000002">
    <property type="protein sequence ID" value="KAK3057821.1"/>
    <property type="molecule type" value="Genomic_DNA"/>
</dbReference>
<organism evidence="2 3">
    <name type="scientific">Extremus antarcticus</name>
    <dbReference type="NCBI Taxonomy" id="702011"/>
    <lineage>
        <taxon>Eukaryota</taxon>
        <taxon>Fungi</taxon>
        <taxon>Dikarya</taxon>
        <taxon>Ascomycota</taxon>
        <taxon>Pezizomycotina</taxon>
        <taxon>Dothideomycetes</taxon>
        <taxon>Dothideomycetidae</taxon>
        <taxon>Mycosphaerellales</taxon>
        <taxon>Extremaceae</taxon>
        <taxon>Extremus</taxon>
    </lineage>
</organism>
<evidence type="ECO:0008006" key="4">
    <source>
        <dbReference type="Google" id="ProtNLM"/>
    </source>
</evidence>
<dbReference type="SUPFAM" id="SSF81383">
    <property type="entry name" value="F-box domain"/>
    <property type="match status" value="1"/>
</dbReference>